<dbReference type="EMBL" id="AP023415">
    <property type="protein sequence ID" value="BCK79103.1"/>
    <property type="molecule type" value="Genomic_DNA"/>
</dbReference>
<accession>A0A810Q2U7</accession>
<dbReference type="SUPFAM" id="SSF51569">
    <property type="entry name" value="Aldolase"/>
    <property type="match status" value="1"/>
</dbReference>
<keyword evidence="5" id="KW-0119">Carbohydrate metabolism</keyword>
<dbReference type="NCBIfam" id="TIGR01182">
    <property type="entry name" value="eda"/>
    <property type="match status" value="1"/>
</dbReference>
<dbReference type="InterPro" id="IPR013785">
    <property type="entry name" value="Aldolase_TIM"/>
</dbReference>
<dbReference type="RefSeq" id="WP_212820324.1">
    <property type="nucleotide sequence ID" value="NZ_AP023415.1"/>
</dbReference>
<dbReference type="PROSITE" id="PS00160">
    <property type="entry name" value="ALDOLASE_KDPG_KHG_2"/>
    <property type="match status" value="1"/>
</dbReference>
<gene>
    <name evidence="6" type="ORF">MM35RIKEN_12950</name>
</gene>
<dbReference type="KEGG" id="vfa:MM35RIKEN_12950"/>
<dbReference type="InterPro" id="IPR000887">
    <property type="entry name" value="Aldlse_KDPG_KHG"/>
</dbReference>
<name>A0A810Q2U7_9FIRM</name>
<evidence type="ECO:0000313" key="6">
    <source>
        <dbReference type="EMBL" id="BCK79103.1"/>
    </source>
</evidence>
<organism evidence="6 7">
    <name type="scientific">Vescimonas fastidiosa</name>
    <dbReference type="NCBI Taxonomy" id="2714353"/>
    <lineage>
        <taxon>Bacteria</taxon>
        <taxon>Bacillati</taxon>
        <taxon>Bacillota</taxon>
        <taxon>Clostridia</taxon>
        <taxon>Eubacteriales</taxon>
        <taxon>Oscillospiraceae</taxon>
        <taxon>Vescimonas</taxon>
    </lineage>
</organism>
<dbReference type="Gene3D" id="3.20.20.70">
    <property type="entry name" value="Aldolase class I"/>
    <property type="match status" value="1"/>
</dbReference>
<keyword evidence="7" id="KW-1185">Reference proteome</keyword>
<comment type="similarity">
    <text evidence="2">Belongs to the KHG/KDPG aldolase family.</text>
</comment>
<dbReference type="GO" id="GO:0016829">
    <property type="term" value="F:lyase activity"/>
    <property type="evidence" value="ECO:0007669"/>
    <property type="project" value="UniProtKB-KW"/>
</dbReference>
<dbReference type="PANTHER" id="PTHR30246:SF1">
    <property type="entry name" value="2-DEHYDRO-3-DEOXY-6-PHOSPHOGALACTONATE ALDOLASE-RELATED"/>
    <property type="match status" value="1"/>
</dbReference>
<evidence type="ECO:0000256" key="4">
    <source>
        <dbReference type="ARBA" id="ARBA00023239"/>
    </source>
</evidence>
<keyword evidence="4" id="KW-0456">Lyase</keyword>
<evidence type="ECO:0000256" key="1">
    <source>
        <dbReference type="ARBA" id="ARBA00004761"/>
    </source>
</evidence>
<evidence type="ECO:0000313" key="7">
    <source>
        <dbReference type="Proteomes" id="UP000681343"/>
    </source>
</evidence>
<dbReference type="PANTHER" id="PTHR30246">
    <property type="entry name" value="2-KETO-3-DEOXY-6-PHOSPHOGLUCONATE ALDOLASE"/>
    <property type="match status" value="1"/>
</dbReference>
<proteinExistence type="inferred from homology"/>
<comment type="pathway">
    <text evidence="1">Carbohydrate acid metabolism.</text>
</comment>
<comment type="subunit">
    <text evidence="3">Homotrimer.</text>
</comment>
<evidence type="ECO:0000256" key="5">
    <source>
        <dbReference type="ARBA" id="ARBA00023277"/>
    </source>
</evidence>
<sequence>MINKEQVICKISSEKIIAIARGIYGEQCINLAKALYDGGISLLEITYDQSNSQSVQETADTIQALNSALGDKMMFGAGTVISAQQVDVAADAGAKFIISPNTDESVIAETIKRGVVSIPGAATPTEILAASRWGADFVKLFPSAQLGFDYIKSIRAPINQVKLLATGGVNLDNIGMFLKLGMVGVGVGGNLCSKKLLAEGRYDEITATAKKFVAALEI</sequence>
<dbReference type="InterPro" id="IPR031338">
    <property type="entry name" value="KDPG/KHG_AS_2"/>
</dbReference>
<protein>
    <submittedName>
        <fullName evidence="6">2-dehydro-3-deoxy-phosphogluconate aldolase</fullName>
    </submittedName>
</protein>
<dbReference type="AlphaFoldDB" id="A0A810Q2U7"/>
<evidence type="ECO:0000256" key="3">
    <source>
        <dbReference type="ARBA" id="ARBA00011233"/>
    </source>
</evidence>
<reference evidence="6" key="1">
    <citation type="submission" date="2020-09" db="EMBL/GenBank/DDBJ databases">
        <title>New species isolated from human feces.</title>
        <authorList>
            <person name="Kitahara M."/>
            <person name="Shigeno Y."/>
            <person name="Shime M."/>
            <person name="Matsumoto Y."/>
            <person name="Nakamura S."/>
            <person name="Motooka D."/>
            <person name="Fukuoka S."/>
            <person name="Nishikawa H."/>
            <person name="Benno Y."/>
        </authorList>
    </citation>
    <scope>NUCLEOTIDE SEQUENCE</scope>
    <source>
        <strain evidence="6">MM35</strain>
    </source>
</reference>
<evidence type="ECO:0000256" key="2">
    <source>
        <dbReference type="ARBA" id="ARBA00006906"/>
    </source>
</evidence>
<dbReference type="CDD" id="cd00452">
    <property type="entry name" value="KDPG_aldolase"/>
    <property type="match status" value="1"/>
</dbReference>
<dbReference type="Proteomes" id="UP000681343">
    <property type="component" value="Chromosome"/>
</dbReference>
<dbReference type="Pfam" id="PF01081">
    <property type="entry name" value="Aldolase"/>
    <property type="match status" value="1"/>
</dbReference>